<evidence type="ECO:0000256" key="6">
    <source>
        <dbReference type="ARBA" id="ARBA00023136"/>
    </source>
</evidence>
<dbReference type="OrthoDB" id="203097at2759"/>
<keyword evidence="4" id="KW-0769">Symport</keyword>
<feature type="transmembrane region" description="Helical" evidence="8">
    <location>
        <begin position="129"/>
        <end position="155"/>
    </location>
</feature>
<comment type="similarity">
    <text evidence="2">Belongs to the bile acid:sodium symporter (BASS) (TC 2.A.28) family.</text>
</comment>
<protein>
    <submittedName>
        <fullName evidence="9">SLC10A2 protein</fullName>
    </submittedName>
</protein>
<evidence type="ECO:0000256" key="7">
    <source>
        <dbReference type="SAM" id="MobiDB-lite"/>
    </source>
</evidence>
<name>A0A8J9ZIV1_BRALA</name>
<feature type="transmembrane region" description="Helical" evidence="8">
    <location>
        <begin position="232"/>
        <end position="253"/>
    </location>
</feature>
<feature type="transmembrane region" description="Helical" evidence="8">
    <location>
        <begin position="70"/>
        <end position="95"/>
    </location>
</feature>
<dbReference type="FunFam" id="1.20.1530.20:FF:000035">
    <property type="entry name" value="Uncharacterized protein"/>
    <property type="match status" value="1"/>
</dbReference>
<dbReference type="Gene3D" id="1.20.1530.20">
    <property type="match status" value="1"/>
</dbReference>
<evidence type="ECO:0000313" key="10">
    <source>
        <dbReference type="Proteomes" id="UP000838412"/>
    </source>
</evidence>
<dbReference type="GO" id="GO:0016020">
    <property type="term" value="C:membrane"/>
    <property type="evidence" value="ECO:0007669"/>
    <property type="project" value="UniProtKB-SubCell"/>
</dbReference>
<dbReference type="GO" id="GO:0008508">
    <property type="term" value="F:bile acid:sodium symporter activity"/>
    <property type="evidence" value="ECO:0007669"/>
    <property type="project" value="TreeGrafter"/>
</dbReference>
<dbReference type="PANTHER" id="PTHR10361">
    <property type="entry name" value="SODIUM-BILE ACID COTRANSPORTER"/>
    <property type="match status" value="1"/>
</dbReference>
<feature type="transmembrane region" description="Helical" evidence="8">
    <location>
        <begin position="27"/>
        <end position="49"/>
    </location>
</feature>
<keyword evidence="4" id="KW-0813">Transport</keyword>
<keyword evidence="5 8" id="KW-1133">Transmembrane helix</keyword>
<sequence length="348" mass="37859">MDTVEPFGGNVTNTTGSPPGPPPKNPALVTAFNVVNIGILVFIMLAMGCTLELRTLVRLVRNPRQIDPRFFIGVVIGFLTQFLAMPLCGFAVAHIMQYSPMVAVGALVCTCCPGGTVSNIFTYWNKGDVALSVTMTSCSTVLAMGMMPLNLWIYSRSWTDQAAVIPYTQIVVALASILGPALVGMLLKLWSERLANFVIKLGSVLGLAGIAASITLSVFINPDMFTRSWKLWLGAAILPYIGFSIGFCCASIPLFKMSQARRRTVAFETGLQNVSIAYAIIQLTFTAPGGKAFLGDFLIFSILYGPFMMIDGLLLTAIYQLWVALQSRRNAQGEDVDKEEREDENNQL</sequence>
<evidence type="ECO:0000256" key="2">
    <source>
        <dbReference type="ARBA" id="ARBA00006528"/>
    </source>
</evidence>
<keyword evidence="10" id="KW-1185">Reference proteome</keyword>
<evidence type="ECO:0000256" key="8">
    <source>
        <dbReference type="SAM" id="Phobius"/>
    </source>
</evidence>
<accession>A0A8J9ZIV1</accession>
<feature type="compositionally biased region" description="Low complexity" evidence="7">
    <location>
        <begin position="8"/>
        <end position="17"/>
    </location>
</feature>
<dbReference type="InterPro" id="IPR002657">
    <property type="entry name" value="BilAc:Na_symport/Acr3"/>
</dbReference>
<evidence type="ECO:0000313" key="9">
    <source>
        <dbReference type="EMBL" id="CAH1253819.1"/>
    </source>
</evidence>
<organism evidence="9 10">
    <name type="scientific">Branchiostoma lanceolatum</name>
    <name type="common">Common lancelet</name>
    <name type="synonym">Amphioxus lanceolatum</name>
    <dbReference type="NCBI Taxonomy" id="7740"/>
    <lineage>
        <taxon>Eukaryota</taxon>
        <taxon>Metazoa</taxon>
        <taxon>Chordata</taxon>
        <taxon>Cephalochordata</taxon>
        <taxon>Leptocardii</taxon>
        <taxon>Amphioxiformes</taxon>
        <taxon>Branchiostomatidae</taxon>
        <taxon>Branchiostoma</taxon>
    </lineage>
</organism>
<dbReference type="AlphaFoldDB" id="A0A8J9ZIV1"/>
<gene>
    <name evidence="9" type="primary">SLC10A2</name>
    <name evidence="9" type="ORF">BLAG_LOCUS13452</name>
</gene>
<dbReference type="Pfam" id="PF01758">
    <property type="entry name" value="SBF"/>
    <property type="match status" value="1"/>
</dbReference>
<comment type="subcellular location">
    <subcellularLocation>
        <location evidence="1">Membrane</location>
        <topology evidence="1">Multi-pass membrane protein</topology>
    </subcellularLocation>
</comment>
<evidence type="ECO:0000256" key="5">
    <source>
        <dbReference type="ARBA" id="ARBA00022989"/>
    </source>
</evidence>
<proteinExistence type="inferred from homology"/>
<keyword evidence="3 8" id="KW-0812">Transmembrane</keyword>
<feature type="transmembrane region" description="Helical" evidence="8">
    <location>
        <begin position="101"/>
        <end position="122"/>
    </location>
</feature>
<dbReference type="Proteomes" id="UP000838412">
    <property type="component" value="Chromosome 2"/>
</dbReference>
<feature type="transmembrane region" description="Helical" evidence="8">
    <location>
        <begin position="197"/>
        <end position="220"/>
    </location>
</feature>
<dbReference type="InterPro" id="IPR038770">
    <property type="entry name" value="Na+/solute_symporter_sf"/>
</dbReference>
<feature type="transmembrane region" description="Helical" evidence="8">
    <location>
        <begin position="265"/>
        <end position="285"/>
    </location>
</feature>
<dbReference type="InterPro" id="IPR004710">
    <property type="entry name" value="Bilac:Na_transpt"/>
</dbReference>
<dbReference type="PANTHER" id="PTHR10361:SF28">
    <property type="entry name" value="P3 PROTEIN-RELATED"/>
    <property type="match status" value="1"/>
</dbReference>
<feature type="transmembrane region" description="Helical" evidence="8">
    <location>
        <begin position="297"/>
        <end position="322"/>
    </location>
</feature>
<feature type="region of interest" description="Disordered" evidence="7">
    <location>
        <begin position="1"/>
        <end position="23"/>
    </location>
</feature>
<keyword evidence="6 8" id="KW-0472">Membrane</keyword>
<dbReference type="EMBL" id="OV696687">
    <property type="protein sequence ID" value="CAH1253819.1"/>
    <property type="molecule type" value="Genomic_DNA"/>
</dbReference>
<reference evidence="9" key="1">
    <citation type="submission" date="2022-01" db="EMBL/GenBank/DDBJ databases">
        <authorList>
            <person name="Braso-Vives M."/>
        </authorList>
    </citation>
    <scope>NUCLEOTIDE SEQUENCE</scope>
</reference>
<evidence type="ECO:0000256" key="4">
    <source>
        <dbReference type="ARBA" id="ARBA00022847"/>
    </source>
</evidence>
<evidence type="ECO:0000256" key="3">
    <source>
        <dbReference type="ARBA" id="ARBA00022692"/>
    </source>
</evidence>
<evidence type="ECO:0000256" key="1">
    <source>
        <dbReference type="ARBA" id="ARBA00004141"/>
    </source>
</evidence>
<feature type="transmembrane region" description="Helical" evidence="8">
    <location>
        <begin position="167"/>
        <end position="190"/>
    </location>
</feature>